<proteinExistence type="inferred from homology"/>
<dbReference type="Proteomes" id="UP000436655">
    <property type="component" value="Unassembled WGS sequence"/>
</dbReference>
<dbReference type="RefSeq" id="WP_125704653.1">
    <property type="nucleotide sequence ID" value="NZ_JBHTOO010000002.1"/>
</dbReference>
<name>A0ABW9P6M6_9LACO</name>
<evidence type="ECO:0000256" key="2">
    <source>
        <dbReference type="ARBA" id="ARBA00022649"/>
    </source>
</evidence>
<comment type="caution">
    <text evidence="3">The sequence shown here is derived from an EMBL/GenBank/DDBJ whole genome shotgun (WGS) entry which is preliminary data.</text>
</comment>
<dbReference type="Gene3D" id="2.30.30.110">
    <property type="match status" value="1"/>
</dbReference>
<dbReference type="EMBL" id="VDFN01000002">
    <property type="protein sequence ID" value="MQS44717.1"/>
    <property type="molecule type" value="Genomic_DNA"/>
</dbReference>
<evidence type="ECO:0000313" key="4">
    <source>
        <dbReference type="Proteomes" id="UP000436655"/>
    </source>
</evidence>
<keyword evidence="4" id="KW-1185">Reference proteome</keyword>
<accession>A0ABW9P6M6</accession>
<dbReference type="InterPro" id="IPR003477">
    <property type="entry name" value="PemK-like"/>
</dbReference>
<evidence type="ECO:0000313" key="3">
    <source>
        <dbReference type="EMBL" id="MQS44717.1"/>
    </source>
</evidence>
<dbReference type="Pfam" id="PF02452">
    <property type="entry name" value="PemK_toxin"/>
    <property type="match status" value="1"/>
</dbReference>
<keyword evidence="2" id="KW-1277">Toxin-antitoxin system</keyword>
<comment type="similarity">
    <text evidence="1">Belongs to the PemK/MazF family.</text>
</comment>
<gene>
    <name evidence="3" type="ORF">FHL03_04365</name>
</gene>
<organism evidence="3 4">
    <name type="scientific">Companilactobacillus mishanensis</name>
    <dbReference type="NCBI Taxonomy" id="2486008"/>
    <lineage>
        <taxon>Bacteria</taxon>
        <taxon>Bacillati</taxon>
        <taxon>Bacillota</taxon>
        <taxon>Bacilli</taxon>
        <taxon>Lactobacillales</taxon>
        <taxon>Lactobacillaceae</taxon>
        <taxon>Companilactobacillus</taxon>
    </lineage>
</organism>
<dbReference type="InterPro" id="IPR011067">
    <property type="entry name" value="Plasmid_toxin/cell-grow_inhib"/>
</dbReference>
<reference evidence="3 4" key="1">
    <citation type="journal article" date="2019" name="Syst. Appl. Microbiol.">
        <title>Polyphasic characterization of two novel Lactobacillus spp. isolated from blown salami packages: Description of Lactobacillus halodurans sp. nov. and Lactobacillus salsicarnum sp. nov.</title>
        <authorList>
            <person name="Schuster J.A."/>
            <person name="Klingl A."/>
            <person name="Vogel R.F."/>
            <person name="Ehrmann M.A."/>
        </authorList>
    </citation>
    <scope>NUCLEOTIDE SEQUENCE [LARGE SCALE GENOMIC DNA]</scope>
    <source>
        <strain evidence="3 4">TMW 1.2098</strain>
    </source>
</reference>
<dbReference type="SUPFAM" id="SSF50118">
    <property type="entry name" value="Cell growth inhibitor/plasmid maintenance toxic component"/>
    <property type="match status" value="1"/>
</dbReference>
<protein>
    <submittedName>
        <fullName evidence="3">Type II toxin-antitoxin system PemK/MazF family toxin</fullName>
    </submittedName>
</protein>
<evidence type="ECO:0000256" key="1">
    <source>
        <dbReference type="ARBA" id="ARBA00007521"/>
    </source>
</evidence>
<sequence length="124" mass="13651">MLGNNRTSPKQGDLIWINFEPHAGHEYGGHDPNSNNIRRPMLVMSSDIYNQLTGMIVGFPITSKIPNNYPTAIKISTNKISGYALTNSVLGYDFEARNGQVVDHVSNSVKVAGLDGIKDIFNIF</sequence>